<dbReference type="Gene3D" id="3.20.170.20">
    <property type="entry name" value="Protein of unknown function DUF952"/>
    <property type="match status" value="1"/>
</dbReference>
<proteinExistence type="predicted"/>
<dbReference type="SUPFAM" id="SSF56399">
    <property type="entry name" value="ADP-ribosylation"/>
    <property type="match status" value="1"/>
</dbReference>
<dbReference type="AlphaFoldDB" id="A0A061B5Z5"/>
<dbReference type="InterPro" id="IPR009297">
    <property type="entry name" value="DUF952"/>
</dbReference>
<reference evidence="1" key="1">
    <citation type="journal article" date="2014" name="Genome Announc.">
        <title>Draft genome sequence of Rhodosporidium toruloides CECT1137, an oleaginous yeast of biotechnological interest.</title>
        <authorList>
            <person name="Morin N."/>
            <person name="Calcas X."/>
            <person name="Devillers H."/>
            <person name="Durrens P."/>
            <person name="Sherman D.J."/>
            <person name="Nicaud J.-M."/>
            <person name="Neuveglise C."/>
        </authorList>
    </citation>
    <scope>NUCLEOTIDE SEQUENCE</scope>
    <source>
        <strain evidence="1">CECT1137</strain>
    </source>
</reference>
<sequence length="142" mass="16056">MSEKQPAPSTVNYIYKIVTASSVNPRYTFPRPIPASHVFALSELDAKDGFIHLSTAAQLPGTLNRFFKDDPQVVLLKCDYKRLSGWKVVKWEPASNGENFPHLYAQLEGENVESFKDLVKGQGEMSWDAALQRARQEGWLQD</sequence>
<dbReference type="Pfam" id="PF06108">
    <property type="entry name" value="DUF952"/>
    <property type="match status" value="1"/>
</dbReference>
<organism evidence="1">
    <name type="scientific">Rhodotorula toruloides</name>
    <name type="common">Yeast</name>
    <name type="synonym">Rhodosporidium toruloides</name>
    <dbReference type="NCBI Taxonomy" id="5286"/>
    <lineage>
        <taxon>Eukaryota</taxon>
        <taxon>Fungi</taxon>
        <taxon>Dikarya</taxon>
        <taxon>Basidiomycota</taxon>
        <taxon>Pucciniomycotina</taxon>
        <taxon>Microbotryomycetes</taxon>
        <taxon>Sporidiobolales</taxon>
        <taxon>Sporidiobolaceae</taxon>
        <taxon>Rhodotorula</taxon>
    </lineage>
</organism>
<name>A0A061B5Z5_RHOTO</name>
<gene>
    <name evidence="1" type="ORF">RHTO0S_10e03268g</name>
</gene>
<dbReference type="PANTHER" id="PTHR34129:SF1">
    <property type="entry name" value="DUF952 DOMAIN-CONTAINING PROTEIN"/>
    <property type="match status" value="1"/>
</dbReference>
<evidence type="ECO:0000313" key="1">
    <source>
        <dbReference type="EMBL" id="CDR44920.1"/>
    </source>
</evidence>
<accession>A0A061B5Z5</accession>
<dbReference type="EMBL" id="LK052945">
    <property type="protein sequence ID" value="CDR44920.1"/>
    <property type="molecule type" value="Genomic_DNA"/>
</dbReference>
<dbReference type="PANTHER" id="PTHR34129">
    <property type="entry name" value="BLR1139 PROTEIN"/>
    <property type="match status" value="1"/>
</dbReference>
<dbReference type="OrthoDB" id="3335358at2759"/>
<protein>
    <submittedName>
        <fullName evidence="1">RHTO0S10e03268g1_1</fullName>
    </submittedName>
</protein>